<dbReference type="PROSITE" id="PS01035">
    <property type="entry name" value="PTS_EIIB_TYPE_1_CYS"/>
    <property type="match status" value="1"/>
</dbReference>
<dbReference type="InterPro" id="IPR001996">
    <property type="entry name" value="PTS_IIB_1"/>
</dbReference>
<dbReference type="SUPFAM" id="SSF51261">
    <property type="entry name" value="Duplicated hybrid motif"/>
    <property type="match status" value="1"/>
</dbReference>
<keyword evidence="6" id="KW-0598">Phosphotransferase system</keyword>
<feature type="domain" description="PTS EIIB type-1" evidence="19">
    <location>
        <begin position="7"/>
        <end position="89"/>
    </location>
</feature>
<feature type="transmembrane region" description="Helical" evidence="17">
    <location>
        <begin position="348"/>
        <end position="370"/>
    </location>
</feature>
<feature type="transmembrane region" description="Helical" evidence="17">
    <location>
        <begin position="234"/>
        <end position="253"/>
    </location>
</feature>
<comment type="subcellular location">
    <subcellularLocation>
        <location evidence="1">Cell membrane</location>
        <topology evidence="1">Multi-pass membrane protein</topology>
    </subcellularLocation>
</comment>
<evidence type="ECO:0000259" key="20">
    <source>
        <dbReference type="PROSITE" id="PS51103"/>
    </source>
</evidence>
<dbReference type="InterPro" id="IPR050558">
    <property type="entry name" value="PTS_Sugar-Specific_Components"/>
</dbReference>
<keyword evidence="8" id="KW-0418">Kinase</keyword>
<evidence type="ECO:0000256" key="14">
    <source>
        <dbReference type="ARBA" id="ARBA00074554"/>
    </source>
</evidence>
<keyword evidence="3" id="KW-1003">Cell membrane</keyword>
<organism evidence="21 22">
    <name type="scientific">Weissella paramesenteroides</name>
    <name type="common">Leuconostoc paramesenteroides</name>
    <dbReference type="NCBI Taxonomy" id="1249"/>
    <lineage>
        <taxon>Bacteria</taxon>
        <taxon>Bacillati</taxon>
        <taxon>Bacillota</taxon>
        <taxon>Bacilli</taxon>
        <taxon>Lactobacillales</taxon>
        <taxon>Lactobacillaceae</taxon>
        <taxon>Weissella</taxon>
    </lineage>
</organism>
<dbReference type="GO" id="GO:0009401">
    <property type="term" value="P:phosphoenolpyruvate-dependent sugar phosphotransferase system"/>
    <property type="evidence" value="ECO:0007669"/>
    <property type="project" value="UniProtKB-KW"/>
</dbReference>
<dbReference type="PROSITE" id="PS51103">
    <property type="entry name" value="PTS_EIIC_TYPE_1"/>
    <property type="match status" value="1"/>
</dbReference>
<dbReference type="InterPro" id="IPR003352">
    <property type="entry name" value="PTS_EIIC"/>
</dbReference>
<protein>
    <recommendedName>
        <fullName evidence="14">PTS system sucrose-specific EIIBCA component</fullName>
        <ecNumber evidence="11">2.7.1.211</ecNumber>
    </recommendedName>
    <alternativeName>
        <fullName evidence="15">EIIBCA-Scr</fullName>
    </alternativeName>
</protein>
<dbReference type="PROSITE" id="PS00371">
    <property type="entry name" value="PTS_EIIA_TYPE_1_HIS"/>
    <property type="match status" value="1"/>
</dbReference>
<gene>
    <name evidence="21" type="ORF">G9403_05730</name>
</gene>
<evidence type="ECO:0000256" key="4">
    <source>
        <dbReference type="ARBA" id="ARBA00022597"/>
    </source>
</evidence>
<keyword evidence="7 17" id="KW-0812">Transmembrane</keyword>
<evidence type="ECO:0000256" key="15">
    <source>
        <dbReference type="ARBA" id="ARBA00081008"/>
    </source>
</evidence>
<feature type="active site" description="Phosphocysteine intermediate; for EIIB activity" evidence="16">
    <location>
        <position position="29"/>
    </location>
</feature>
<evidence type="ECO:0000256" key="3">
    <source>
        <dbReference type="ARBA" id="ARBA00022475"/>
    </source>
</evidence>
<dbReference type="SUPFAM" id="SSF55604">
    <property type="entry name" value="Glucose permease domain IIB"/>
    <property type="match status" value="1"/>
</dbReference>
<feature type="domain" description="PTS EIIA type-1" evidence="18">
    <location>
        <begin position="529"/>
        <end position="633"/>
    </location>
</feature>
<evidence type="ECO:0000256" key="1">
    <source>
        <dbReference type="ARBA" id="ARBA00004651"/>
    </source>
</evidence>
<feature type="transmembrane region" description="Helical" evidence="17">
    <location>
        <begin position="307"/>
        <end position="328"/>
    </location>
</feature>
<evidence type="ECO:0000256" key="9">
    <source>
        <dbReference type="ARBA" id="ARBA00022989"/>
    </source>
</evidence>
<keyword evidence="4" id="KW-0762">Sugar transport</keyword>
<dbReference type="FunFam" id="2.70.70.10:FF:000001">
    <property type="entry name" value="PTS system glucose-specific IIA component"/>
    <property type="match status" value="1"/>
</dbReference>
<dbReference type="PROSITE" id="PS51098">
    <property type="entry name" value="PTS_EIIB_TYPE_1"/>
    <property type="match status" value="1"/>
</dbReference>
<dbReference type="Pfam" id="PF02378">
    <property type="entry name" value="PTS_EIIC"/>
    <property type="match status" value="1"/>
</dbReference>
<comment type="caution">
    <text evidence="21">The sequence shown here is derived from an EMBL/GenBank/DDBJ whole genome shotgun (WGS) entry which is preliminary data.</text>
</comment>
<dbReference type="CDD" id="cd00212">
    <property type="entry name" value="PTS_IIB_glc"/>
    <property type="match status" value="1"/>
</dbReference>
<sequence length="665" mass="69893">MGKENYDQLGQEIFHHVGGKNNVTKLIHCMTRVRLTLKDESKANIDELKAIPGVLGVVEDETLQVVVGPGKVNKVAQSMVDSVGVKLGEEFPNQDLSHADKNLEEQTNENKALAKQKYNKPNKFKSVLKSLANIFVPMIPALVGAGIVAGVASILQNLLTAGTLGGDAVTQLVTVLNVIKNGLFTYLAIYTGINAASEFGATPALGGTVGAVTLLSGVTTDTTIQNLFNGQDLAAGQGGIIGVIFAVWILSLVEKRLHKWIPDSIDIIVTPTLSLLAIGLATIYLIMPIAGVVSDALLQFINFVLNVGGPVAGFILGALFLPMVMLGLHQILIPIHLEMINQMGNTPLLPILAMSGAGQVGATFALWLFLRHDKQQTELVQNIKGALPVGLLGVGEPLIYAVTLPLGRPFITACLGGGIGGAVIGMLGHVGAIAVGPSGWALIPLIANNKALYYIIGLVAGYIGGFILTYFFGIPKELRVEAKTPTNIIQQEAQETTDSVTVPATAHADAFTIKAPANGQLITLDNVPDEVFSTGMMGQGAAIEPSDGKIFSPVTGTVQTIFPTKHALGLVGEHGEEVLIHMGLDTVNLKGTGFDMLVTEGQSVSVGDPLVNMDLPLIQSAGYQTVIPIIITNSSDFKSINSLAEQLVTAGDVIINVNETKNSAS</sequence>
<evidence type="ECO:0000256" key="11">
    <source>
        <dbReference type="ARBA" id="ARBA00044053"/>
    </source>
</evidence>
<evidence type="ECO:0000256" key="2">
    <source>
        <dbReference type="ARBA" id="ARBA00022448"/>
    </source>
</evidence>
<keyword evidence="5" id="KW-0808">Transferase</keyword>
<dbReference type="RefSeq" id="WP_277362300.1">
    <property type="nucleotide sequence ID" value="NZ_JAANXN010000006.1"/>
</dbReference>
<accession>A0ABD4XIN8</accession>
<dbReference type="EMBL" id="JAANXN010000006">
    <property type="protein sequence ID" value="MDF8371158.1"/>
    <property type="molecule type" value="Genomic_DNA"/>
</dbReference>
<dbReference type="InterPro" id="IPR013013">
    <property type="entry name" value="PTS_EIIC_1"/>
</dbReference>
<evidence type="ECO:0000256" key="17">
    <source>
        <dbReference type="SAM" id="Phobius"/>
    </source>
</evidence>
<dbReference type="PANTHER" id="PTHR30175:SF3">
    <property type="entry name" value="PTS SYSTEM N-ACETYLMURAMIC ACID-SPECIFIC EIIBC COMPONENT"/>
    <property type="match status" value="1"/>
</dbReference>
<dbReference type="InterPro" id="IPR011055">
    <property type="entry name" value="Dup_hybrid_motif"/>
</dbReference>
<dbReference type="PROSITE" id="PS51093">
    <property type="entry name" value="PTS_EIIA_TYPE_1"/>
    <property type="match status" value="1"/>
</dbReference>
<evidence type="ECO:0000256" key="10">
    <source>
        <dbReference type="ARBA" id="ARBA00023136"/>
    </source>
</evidence>
<dbReference type="EC" id="2.7.1.211" evidence="11"/>
<evidence type="ECO:0000313" key="21">
    <source>
        <dbReference type="EMBL" id="MDF8371158.1"/>
    </source>
</evidence>
<evidence type="ECO:0000256" key="13">
    <source>
        <dbReference type="ARBA" id="ARBA00048931"/>
    </source>
</evidence>
<keyword evidence="2" id="KW-0813">Transport</keyword>
<feature type="transmembrane region" description="Helical" evidence="17">
    <location>
        <begin position="265"/>
        <end position="287"/>
    </location>
</feature>
<proteinExistence type="predicted"/>
<evidence type="ECO:0000256" key="8">
    <source>
        <dbReference type="ARBA" id="ARBA00022777"/>
    </source>
</evidence>
<dbReference type="Pfam" id="PF00367">
    <property type="entry name" value="PTS_EIIB"/>
    <property type="match status" value="1"/>
</dbReference>
<feature type="transmembrane region" description="Helical" evidence="17">
    <location>
        <begin position="131"/>
        <end position="155"/>
    </location>
</feature>
<dbReference type="GO" id="GO:0005886">
    <property type="term" value="C:plasma membrane"/>
    <property type="evidence" value="ECO:0007669"/>
    <property type="project" value="UniProtKB-SubCell"/>
</dbReference>
<dbReference type="Gene3D" id="3.30.1360.60">
    <property type="entry name" value="Glucose permease domain IIB"/>
    <property type="match status" value="1"/>
</dbReference>
<dbReference type="GO" id="GO:0016301">
    <property type="term" value="F:kinase activity"/>
    <property type="evidence" value="ECO:0007669"/>
    <property type="project" value="UniProtKB-KW"/>
</dbReference>
<evidence type="ECO:0000256" key="5">
    <source>
        <dbReference type="ARBA" id="ARBA00022679"/>
    </source>
</evidence>
<feature type="transmembrane region" description="Helical" evidence="17">
    <location>
        <begin position="410"/>
        <end position="431"/>
    </location>
</feature>
<dbReference type="AlphaFoldDB" id="A0ABD4XIN8"/>
<evidence type="ECO:0000256" key="7">
    <source>
        <dbReference type="ARBA" id="ARBA00022692"/>
    </source>
</evidence>
<dbReference type="Gene3D" id="2.70.70.10">
    <property type="entry name" value="Glucose Permease (Domain IIA)"/>
    <property type="match status" value="1"/>
</dbReference>
<comment type="catalytic activity">
    <reaction evidence="13">
        <text>N(pros)-phospho-L-histidyl-[protein](out) + sucrose = sucrose 6(G)-phosphate(in) + L-histidyl-[protein]</text>
        <dbReference type="Rhea" id="RHEA:49236"/>
        <dbReference type="Rhea" id="RHEA-COMP:9745"/>
        <dbReference type="Rhea" id="RHEA-COMP:9746"/>
        <dbReference type="ChEBI" id="CHEBI:17992"/>
        <dbReference type="ChEBI" id="CHEBI:29979"/>
        <dbReference type="ChEBI" id="CHEBI:64837"/>
        <dbReference type="ChEBI" id="CHEBI:91002"/>
        <dbReference type="EC" id="2.7.1.211"/>
    </reaction>
</comment>
<dbReference type="Pfam" id="PF00358">
    <property type="entry name" value="PTS_EIIA_1"/>
    <property type="match status" value="1"/>
</dbReference>
<keyword evidence="10 17" id="KW-0472">Membrane</keyword>
<feature type="transmembrane region" description="Helical" evidence="17">
    <location>
        <begin position="385"/>
        <end position="403"/>
    </location>
</feature>
<dbReference type="InterPro" id="IPR036878">
    <property type="entry name" value="Glu_permease_IIB"/>
</dbReference>
<reference evidence="21 22" key="1">
    <citation type="submission" date="2020-03" db="EMBL/GenBank/DDBJ databases">
        <title>Comparative genomics of Weissella paramesenteroides.</title>
        <authorList>
            <person name="Kant R."/>
            <person name="Takala T."/>
            <person name="Saris P."/>
        </authorList>
    </citation>
    <scope>NUCLEOTIDE SEQUENCE [LARGE SCALE GENOMIC DNA]</scope>
    <source>
        <strain evidence="21 22">SJ27-4</strain>
    </source>
</reference>
<name>A0ABD4XIN8_WEIPA</name>
<keyword evidence="9 17" id="KW-1133">Transmembrane helix</keyword>
<dbReference type="InterPro" id="IPR018113">
    <property type="entry name" value="PTrfase_EIIB_Cys"/>
</dbReference>
<evidence type="ECO:0000259" key="18">
    <source>
        <dbReference type="PROSITE" id="PS51093"/>
    </source>
</evidence>
<feature type="transmembrane region" description="Helical" evidence="17">
    <location>
        <begin position="451"/>
        <end position="473"/>
    </location>
</feature>
<dbReference type="PANTHER" id="PTHR30175">
    <property type="entry name" value="PHOSPHOTRANSFERASE SYSTEM TRANSPORT PROTEIN"/>
    <property type="match status" value="1"/>
</dbReference>
<evidence type="ECO:0000259" key="19">
    <source>
        <dbReference type="PROSITE" id="PS51098"/>
    </source>
</evidence>
<dbReference type="FunFam" id="3.30.1360.60:FF:000001">
    <property type="entry name" value="PTS system glucose-specific IIBC component PtsG"/>
    <property type="match status" value="1"/>
</dbReference>
<feature type="domain" description="PTS EIIC type-1" evidence="20">
    <location>
        <begin position="129"/>
        <end position="488"/>
    </location>
</feature>
<evidence type="ECO:0000256" key="6">
    <source>
        <dbReference type="ARBA" id="ARBA00022683"/>
    </source>
</evidence>
<evidence type="ECO:0000313" key="22">
    <source>
        <dbReference type="Proteomes" id="UP001215461"/>
    </source>
</evidence>
<dbReference type="NCBIfam" id="TIGR00830">
    <property type="entry name" value="PTBA"/>
    <property type="match status" value="1"/>
</dbReference>
<evidence type="ECO:0000256" key="16">
    <source>
        <dbReference type="PROSITE-ProRule" id="PRU00421"/>
    </source>
</evidence>
<dbReference type="Proteomes" id="UP001215461">
    <property type="component" value="Unassembled WGS sequence"/>
</dbReference>
<dbReference type="InterPro" id="IPR001127">
    <property type="entry name" value="PTS_EIIA_1_perm"/>
</dbReference>
<comment type="function">
    <text evidence="12">The phosphoenolpyruvate-dependent sugar phosphotransferase system (sugar PTS), a major carbohydrate active transport system, catalyzes the phosphorylation of incoming sugar substrates concomitantly with their translocation across the cell membrane. This system is involved in sucrose transport.</text>
</comment>
<evidence type="ECO:0000256" key="12">
    <source>
        <dbReference type="ARBA" id="ARBA00045139"/>
    </source>
</evidence>